<dbReference type="EMBL" id="JAEKNR010000022">
    <property type="protein sequence ID" value="MBJ7596758.1"/>
    <property type="molecule type" value="Genomic_DNA"/>
</dbReference>
<keyword evidence="2" id="KW-1185">Reference proteome</keyword>
<organism evidence="1 2">
    <name type="scientific">Candidatus Nephthysia bennettiae</name>
    <dbReference type="NCBI Taxonomy" id="3127016"/>
    <lineage>
        <taxon>Bacteria</taxon>
        <taxon>Bacillati</taxon>
        <taxon>Candidatus Dormiibacterota</taxon>
        <taxon>Candidatus Dormibacteria</taxon>
        <taxon>Candidatus Dormibacterales</taxon>
        <taxon>Candidatus Dormibacteraceae</taxon>
        <taxon>Candidatus Nephthysia</taxon>
    </lineage>
</organism>
<protein>
    <submittedName>
        <fullName evidence="1">Uncharacterized protein</fullName>
    </submittedName>
</protein>
<dbReference type="AlphaFoldDB" id="A0A934K4U5"/>
<reference evidence="1" key="1">
    <citation type="submission" date="2020-10" db="EMBL/GenBank/DDBJ databases">
        <title>Ca. Dormibacterota MAGs.</title>
        <authorList>
            <person name="Montgomery K."/>
        </authorList>
    </citation>
    <scope>NUCLEOTIDE SEQUENCE [LARGE SCALE GENOMIC DNA]</scope>
    <source>
        <strain evidence="1">SC8812_S17_10</strain>
    </source>
</reference>
<accession>A0A934K4U5</accession>
<evidence type="ECO:0000313" key="1">
    <source>
        <dbReference type="EMBL" id="MBJ7596758.1"/>
    </source>
</evidence>
<dbReference type="RefSeq" id="WP_338198589.1">
    <property type="nucleotide sequence ID" value="NZ_JAEKNR010000022.1"/>
</dbReference>
<name>A0A934K4U5_9BACT</name>
<dbReference type="Proteomes" id="UP000612893">
    <property type="component" value="Unassembled WGS sequence"/>
</dbReference>
<comment type="caution">
    <text evidence="1">The sequence shown here is derived from an EMBL/GenBank/DDBJ whole genome shotgun (WGS) entry which is preliminary data.</text>
</comment>
<gene>
    <name evidence="1" type="ORF">JF922_01540</name>
</gene>
<proteinExistence type="predicted"/>
<evidence type="ECO:0000313" key="2">
    <source>
        <dbReference type="Proteomes" id="UP000612893"/>
    </source>
</evidence>
<sequence>MLLHRLRWAASQLGARGGGRLLDPAVVLLRLSDMPGGWRRIDERRWRTGRSGGREPWAVRAREMGGVTAWRSFAAVPDGLWLWAQATPLASQADAASAIDGIWGRSLRNLRARVEVVASQEGPRLQFPDGPSATLEQQTRNAGREGMARYVAWTCRGVLSVVAGSGTGSAWSWPDLQSLASVQSERIRAMQERA</sequence>